<dbReference type="EMBL" id="JABVXQ010000005">
    <property type="protein sequence ID" value="KAF6109468.1"/>
    <property type="molecule type" value="Genomic_DNA"/>
</dbReference>
<evidence type="ECO:0000256" key="1">
    <source>
        <dbReference type="SAM" id="MobiDB-lite"/>
    </source>
</evidence>
<organism evidence="2 3">
    <name type="scientific">Phyllostomus discolor</name>
    <name type="common">pale spear-nosed bat</name>
    <dbReference type="NCBI Taxonomy" id="89673"/>
    <lineage>
        <taxon>Eukaryota</taxon>
        <taxon>Metazoa</taxon>
        <taxon>Chordata</taxon>
        <taxon>Craniata</taxon>
        <taxon>Vertebrata</taxon>
        <taxon>Euteleostomi</taxon>
        <taxon>Mammalia</taxon>
        <taxon>Eutheria</taxon>
        <taxon>Laurasiatheria</taxon>
        <taxon>Chiroptera</taxon>
        <taxon>Yangochiroptera</taxon>
        <taxon>Phyllostomidae</taxon>
        <taxon>Phyllostominae</taxon>
        <taxon>Phyllostomus</taxon>
    </lineage>
</organism>
<dbReference type="Proteomes" id="UP000664940">
    <property type="component" value="Unassembled WGS sequence"/>
</dbReference>
<evidence type="ECO:0000313" key="3">
    <source>
        <dbReference type="Proteomes" id="UP000664940"/>
    </source>
</evidence>
<comment type="caution">
    <text evidence="2">The sequence shown here is derived from an EMBL/GenBank/DDBJ whole genome shotgun (WGS) entry which is preliminary data.</text>
</comment>
<evidence type="ECO:0000313" key="2">
    <source>
        <dbReference type="EMBL" id="KAF6109468.1"/>
    </source>
</evidence>
<sequence>METRRTGCGCPGRPGCGPGWDWRLSSAACCPLLAKLWRQTRPREGAVPSVRARESHRWTDTAGVAAPLRAPRVRSWGPTAGPSDPISSRLPCWQRGRHPGVSWPPAPASPHSLQTSLGAAAAHTPPSVSVAPQ</sequence>
<feature type="region of interest" description="Disordered" evidence="1">
    <location>
        <begin position="42"/>
        <end position="133"/>
    </location>
</feature>
<gene>
    <name evidence="2" type="ORF">HJG60_010743</name>
</gene>
<protein>
    <submittedName>
        <fullName evidence="2">Uncharacterized protein</fullName>
    </submittedName>
</protein>
<accession>A0A834AEE6</accession>
<name>A0A834AEE6_9CHIR</name>
<dbReference type="AlphaFoldDB" id="A0A834AEE6"/>
<reference evidence="2 3" key="1">
    <citation type="journal article" date="2020" name="Nature">
        <title>Six reference-quality genomes reveal evolution of bat adaptations.</title>
        <authorList>
            <person name="Jebb D."/>
            <person name="Huang Z."/>
            <person name="Pippel M."/>
            <person name="Hughes G.M."/>
            <person name="Lavrichenko K."/>
            <person name="Devanna P."/>
            <person name="Winkler S."/>
            <person name="Jermiin L.S."/>
            <person name="Skirmuntt E.C."/>
            <person name="Katzourakis A."/>
            <person name="Burkitt-Gray L."/>
            <person name="Ray D.A."/>
            <person name="Sullivan K.A.M."/>
            <person name="Roscito J.G."/>
            <person name="Kirilenko B.M."/>
            <person name="Davalos L.M."/>
            <person name="Corthals A.P."/>
            <person name="Power M.L."/>
            <person name="Jones G."/>
            <person name="Ransome R.D."/>
            <person name="Dechmann D.K.N."/>
            <person name="Locatelli A.G."/>
            <person name="Puechmaille S.J."/>
            <person name="Fedrigo O."/>
            <person name="Jarvis E.D."/>
            <person name="Hiller M."/>
            <person name="Vernes S.C."/>
            <person name="Myers E.W."/>
            <person name="Teeling E.C."/>
        </authorList>
    </citation>
    <scope>NUCLEOTIDE SEQUENCE [LARGE SCALE GENOMIC DNA]</scope>
    <source>
        <strain evidence="2">Bat1K_MPI-CBG_1</strain>
    </source>
</reference>
<proteinExistence type="predicted"/>